<organism evidence="1">
    <name type="scientific">marine metagenome</name>
    <dbReference type="NCBI Taxonomy" id="408172"/>
    <lineage>
        <taxon>unclassified sequences</taxon>
        <taxon>metagenomes</taxon>
        <taxon>ecological metagenomes</taxon>
    </lineage>
</organism>
<reference evidence="1" key="1">
    <citation type="submission" date="2018-05" db="EMBL/GenBank/DDBJ databases">
        <authorList>
            <person name="Lanie J.A."/>
            <person name="Ng W.-L."/>
            <person name="Kazmierczak K.M."/>
            <person name="Andrzejewski T.M."/>
            <person name="Davidsen T.M."/>
            <person name="Wayne K.J."/>
            <person name="Tettelin H."/>
            <person name="Glass J.I."/>
            <person name="Rusch D."/>
            <person name="Podicherti R."/>
            <person name="Tsui H.-C.T."/>
            <person name="Winkler M.E."/>
        </authorList>
    </citation>
    <scope>NUCLEOTIDE SEQUENCE</scope>
</reference>
<dbReference type="InterPro" id="IPR011330">
    <property type="entry name" value="Glyco_hydro/deAcase_b/a-brl"/>
</dbReference>
<protein>
    <recommendedName>
        <fullName evidence="2">NodB homology domain-containing protein</fullName>
    </recommendedName>
</protein>
<evidence type="ECO:0000313" key="1">
    <source>
        <dbReference type="EMBL" id="SVB16356.1"/>
    </source>
</evidence>
<dbReference type="AlphaFoldDB" id="A0A382BRB3"/>
<evidence type="ECO:0008006" key="2">
    <source>
        <dbReference type="Google" id="ProtNLM"/>
    </source>
</evidence>
<sequence>MLIVCPTIDYEIFLGKNLLSTDEILFKPTEKILKLWKDFNINGTFFPDVCSVWEHKKNGINNYVEAFESQMKQAVLEGHDIQLHLHPEWLSSKFLNGVWYFKEKTSSLNDLGFNNNLTDSMPSLISRAKQYLEDLISPTKKDYKCFIFRAGGWLIQPSSKIIESLLENNINIDSSVIPGFLSPRIDYTIDFRSLPKKTSWFVNPKTDITDESNDKNEFLEITIGSYQGKYKISKHIINQLRLKYRAKNLPERKRGYPLTKSNFINENYIKRIVKKYKKLLNPRVFDISDTYESMLSITKSYLRKYDCETQDLVITMNGHSKDLYNYHIIELEKYFDIMRNKYSQKVKFLSLAEYIKMTFPHLIK</sequence>
<accession>A0A382BRB3</accession>
<dbReference type="SUPFAM" id="SSF88713">
    <property type="entry name" value="Glycoside hydrolase/deacetylase"/>
    <property type="match status" value="1"/>
</dbReference>
<dbReference type="EMBL" id="UINC01031009">
    <property type="protein sequence ID" value="SVB16356.1"/>
    <property type="molecule type" value="Genomic_DNA"/>
</dbReference>
<dbReference type="Gene3D" id="3.20.20.370">
    <property type="entry name" value="Glycoside hydrolase/deacetylase"/>
    <property type="match status" value="1"/>
</dbReference>
<name>A0A382BRB3_9ZZZZ</name>
<gene>
    <name evidence="1" type="ORF">METZ01_LOCUS169210</name>
</gene>
<proteinExistence type="predicted"/>
<dbReference type="GO" id="GO:0005975">
    <property type="term" value="P:carbohydrate metabolic process"/>
    <property type="evidence" value="ECO:0007669"/>
    <property type="project" value="InterPro"/>
</dbReference>